<dbReference type="OMA" id="FGWGNKT"/>
<organism evidence="4">
    <name type="scientific">Vanderwaltozyma polyspora (strain ATCC 22028 / DSM 70294 / BCRC 21397 / CBS 2163 / NBRC 10782 / NRRL Y-8283 / UCD 57-17)</name>
    <name type="common">Kluyveromyces polysporus</name>
    <dbReference type="NCBI Taxonomy" id="436907"/>
    <lineage>
        <taxon>Eukaryota</taxon>
        <taxon>Fungi</taxon>
        <taxon>Dikarya</taxon>
        <taxon>Ascomycota</taxon>
        <taxon>Saccharomycotina</taxon>
        <taxon>Saccharomycetes</taxon>
        <taxon>Saccharomycetales</taxon>
        <taxon>Saccharomycetaceae</taxon>
        <taxon>Vanderwaltozyma</taxon>
    </lineage>
</organism>
<feature type="region of interest" description="Disordered" evidence="1">
    <location>
        <begin position="100"/>
        <end position="129"/>
    </location>
</feature>
<feature type="transmembrane region" description="Helical" evidence="2">
    <location>
        <begin position="17"/>
        <end position="34"/>
    </location>
</feature>
<evidence type="ECO:0008006" key="5">
    <source>
        <dbReference type="Google" id="ProtNLM"/>
    </source>
</evidence>
<dbReference type="STRING" id="436907.A7TNC6"/>
<dbReference type="InterPro" id="IPR011431">
    <property type="entry name" value="Trafficking_Pga2"/>
</dbReference>
<dbReference type="EMBL" id="DS480429">
    <property type="protein sequence ID" value="EDO16258.1"/>
    <property type="molecule type" value="Genomic_DNA"/>
</dbReference>
<evidence type="ECO:0000313" key="3">
    <source>
        <dbReference type="EMBL" id="EDO16258.1"/>
    </source>
</evidence>
<dbReference type="KEGG" id="vpo:Kpol_505p35"/>
<dbReference type="AlphaFoldDB" id="A7TNC6"/>
<dbReference type="OrthoDB" id="4227028at2759"/>
<sequence>MFESIGDIFDDFDYRKWLRLVIIVGGYILIRNLAQRELAKRKLANQIKEDKRLKSEQNMEKYLEDPEEEEKASAAASGFGWGKKTRVRVNKQQKAFEKAVDKLQQQQKQQQGISGGFDDDSDIQDLLED</sequence>
<dbReference type="GO" id="GO:0015031">
    <property type="term" value="P:protein transport"/>
    <property type="evidence" value="ECO:0007669"/>
    <property type="project" value="EnsemblFungi"/>
</dbReference>
<dbReference type="FunCoup" id="A7TNC6">
    <property type="interactions" value="65"/>
</dbReference>
<dbReference type="Proteomes" id="UP000000267">
    <property type="component" value="Unassembled WGS sequence"/>
</dbReference>
<dbReference type="InParanoid" id="A7TNC6"/>
<evidence type="ECO:0000256" key="1">
    <source>
        <dbReference type="SAM" id="MobiDB-lite"/>
    </source>
</evidence>
<protein>
    <recommendedName>
        <fullName evidence="5">Processing of GAS1 and ALP protein 2</fullName>
    </recommendedName>
</protein>
<keyword evidence="2" id="KW-1133">Transmembrane helix</keyword>
<dbReference type="Pfam" id="PF07543">
    <property type="entry name" value="PGA2"/>
    <property type="match status" value="1"/>
</dbReference>
<evidence type="ECO:0000313" key="4">
    <source>
        <dbReference type="Proteomes" id="UP000000267"/>
    </source>
</evidence>
<evidence type="ECO:0000256" key="2">
    <source>
        <dbReference type="SAM" id="Phobius"/>
    </source>
</evidence>
<dbReference type="PANTHER" id="PTHR28199">
    <property type="entry name" value="PROCESSING OF GAS1 AND ALP PROTEIN 2"/>
    <property type="match status" value="1"/>
</dbReference>
<accession>A7TNC6</accession>
<dbReference type="GeneID" id="5544388"/>
<gene>
    <name evidence="3" type="ORF">Kpol_505p35</name>
</gene>
<proteinExistence type="predicted"/>
<feature type="region of interest" description="Disordered" evidence="1">
    <location>
        <begin position="54"/>
        <end position="76"/>
    </location>
</feature>
<feature type="compositionally biased region" description="Acidic residues" evidence="1">
    <location>
        <begin position="117"/>
        <end position="129"/>
    </location>
</feature>
<keyword evidence="4" id="KW-1185">Reference proteome</keyword>
<reference evidence="3 4" key="1">
    <citation type="journal article" date="2007" name="Proc. Natl. Acad. Sci. U.S.A.">
        <title>Independent sorting-out of thousands of duplicated gene pairs in two yeast species descended from a whole-genome duplication.</title>
        <authorList>
            <person name="Scannell D.R."/>
            <person name="Frank A.C."/>
            <person name="Conant G.C."/>
            <person name="Byrne K.P."/>
            <person name="Woolfit M."/>
            <person name="Wolfe K.H."/>
        </authorList>
    </citation>
    <scope>NUCLEOTIDE SEQUENCE [LARGE SCALE GENOMIC DNA]</scope>
    <source>
        <strain evidence="4">ATCC 22028 / DSM 70294 / BCRC 21397 / CBS 2163 / NBRC 10782 / NRRL Y-8283 / UCD 57-17</strain>
    </source>
</reference>
<keyword evidence="2" id="KW-0812">Transmembrane</keyword>
<dbReference type="RefSeq" id="XP_001644116.1">
    <property type="nucleotide sequence ID" value="XM_001644066.1"/>
</dbReference>
<dbReference type="PANTHER" id="PTHR28199:SF1">
    <property type="entry name" value="PROCESSING OF GAS1 AND ALP PROTEIN 2"/>
    <property type="match status" value="1"/>
</dbReference>
<dbReference type="PIRSF" id="PIRSF022909">
    <property type="entry name" value="UCP022909"/>
    <property type="match status" value="1"/>
</dbReference>
<name>A7TNC6_VANPO</name>
<dbReference type="HOGENOM" id="CLU_150165_0_0_1"/>
<dbReference type="PhylomeDB" id="A7TNC6"/>
<feature type="compositionally biased region" description="Basic and acidic residues" evidence="1">
    <location>
        <begin position="54"/>
        <end position="64"/>
    </location>
</feature>
<keyword evidence="2" id="KW-0472">Membrane</keyword>
<dbReference type="eggNOG" id="ENOG502S88B">
    <property type="taxonomic scope" value="Eukaryota"/>
</dbReference>